<dbReference type="AlphaFoldDB" id="A0A7S9E0E4"/>
<sequence>MIGVVLLLFSTISGAENLSLSIYGDIESKCEIIFLGGNKIDLSSVKERMLPLDIYCNQAMSIKINSKNGGLKLQEKSDFPAIDYIFNLNIEKANIAAKASSKDLLSGLNFNSSGVIPFAASGQLKVTLKENLLYAGSYSDVIAIDVFPSIHNVSK</sequence>
<reference evidence="1 2" key="1">
    <citation type="submission" date="2020-11" db="EMBL/GenBank/DDBJ databases">
        <title>Complete genome sequence for Salinimonas sp. strain G2-b.</title>
        <authorList>
            <person name="Park S.-J."/>
        </authorList>
    </citation>
    <scope>NUCLEOTIDE SEQUENCE [LARGE SCALE GENOMIC DNA]</scope>
    <source>
        <strain evidence="1 2">G2-b</strain>
    </source>
</reference>
<organism evidence="1 2">
    <name type="scientific">Salinimonas marina</name>
    <dbReference type="NCBI Taxonomy" id="2785918"/>
    <lineage>
        <taxon>Bacteria</taxon>
        <taxon>Pseudomonadati</taxon>
        <taxon>Pseudomonadota</taxon>
        <taxon>Gammaproteobacteria</taxon>
        <taxon>Alteromonadales</taxon>
        <taxon>Alteromonadaceae</taxon>
        <taxon>Alteromonas/Salinimonas group</taxon>
        <taxon>Salinimonas</taxon>
    </lineage>
</organism>
<dbReference type="EMBL" id="CP064795">
    <property type="protein sequence ID" value="QPG07271.1"/>
    <property type="molecule type" value="Genomic_DNA"/>
</dbReference>
<name>A0A7S9E0E4_9ALTE</name>
<accession>A0A7S9E0E4</accession>
<protein>
    <submittedName>
        <fullName evidence="1">Uncharacterized protein</fullName>
    </submittedName>
</protein>
<gene>
    <name evidence="1" type="ORF">IT774_16620</name>
</gene>
<keyword evidence="2" id="KW-1185">Reference proteome</keyword>
<evidence type="ECO:0000313" key="1">
    <source>
        <dbReference type="EMBL" id="QPG07271.1"/>
    </source>
</evidence>
<evidence type="ECO:0000313" key="2">
    <source>
        <dbReference type="Proteomes" id="UP000595095"/>
    </source>
</evidence>
<dbReference type="KEGG" id="smaa:IT774_16620"/>
<dbReference type="Proteomes" id="UP000595095">
    <property type="component" value="Chromosome"/>
</dbReference>
<proteinExistence type="predicted"/>